<evidence type="ECO:0000313" key="2">
    <source>
        <dbReference type="Proteomes" id="UP000649617"/>
    </source>
</evidence>
<dbReference type="Proteomes" id="UP000649617">
    <property type="component" value="Unassembled WGS sequence"/>
</dbReference>
<dbReference type="EMBL" id="CAJNIZ010016173">
    <property type="protein sequence ID" value="CAE7382135.1"/>
    <property type="molecule type" value="Genomic_DNA"/>
</dbReference>
<protein>
    <submittedName>
        <fullName evidence="1">Uncharacterized protein</fullName>
    </submittedName>
</protein>
<reference evidence="1" key="1">
    <citation type="submission" date="2021-02" db="EMBL/GenBank/DDBJ databases">
        <authorList>
            <person name="Dougan E. K."/>
            <person name="Rhodes N."/>
            <person name="Thang M."/>
            <person name="Chan C."/>
        </authorList>
    </citation>
    <scope>NUCLEOTIDE SEQUENCE</scope>
</reference>
<accession>A0A812QFV0</accession>
<proteinExistence type="predicted"/>
<feature type="non-terminal residue" evidence="1">
    <location>
        <position position="1"/>
    </location>
</feature>
<organism evidence="1 2">
    <name type="scientific">Symbiodinium pilosum</name>
    <name type="common">Dinoflagellate</name>
    <dbReference type="NCBI Taxonomy" id="2952"/>
    <lineage>
        <taxon>Eukaryota</taxon>
        <taxon>Sar</taxon>
        <taxon>Alveolata</taxon>
        <taxon>Dinophyceae</taxon>
        <taxon>Suessiales</taxon>
        <taxon>Symbiodiniaceae</taxon>
        <taxon>Symbiodinium</taxon>
    </lineage>
</organism>
<dbReference type="AlphaFoldDB" id="A0A812QFV0"/>
<dbReference type="OrthoDB" id="420372at2759"/>
<name>A0A812QFV0_SYMPI</name>
<sequence>EVAWNPTFIFSSFGSAEAPLPSAPHPPPDTAQAKTIVVDPLNPTQELAKEVTEVLEAVGPERLESPLARVSSFPLSQGEGTGYGLIDSGATAALRTGSQAEIAAATAVSVQLAVGKARCSMTWTDRGCSVRHPRKGLLPVRLSHQCPELPVDLVLELIRDHEEFLEQKRATQVQAKTAVATALHAPVDICDDPTSWVRSQIHNGQLSMAAQAQWLARLFPELAQRILERVICPVGFNVDRA</sequence>
<keyword evidence="2" id="KW-1185">Reference proteome</keyword>
<comment type="caution">
    <text evidence="1">The sequence shown here is derived from an EMBL/GenBank/DDBJ whole genome shotgun (WGS) entry which is preliminary data.</text>
</comment>
<evidence type="ECO:0000313" key="1">
    <source>
        <dbReference type="EMBL" id="CAE7382135.1"/>
    </source>
</evidence>
<gene>
    <name evidence="1" type="ORF">SPIL2461_LOCUS9322</name>
</gene>